<feature type="compositionally biased region" description="Basic residues" evidence="4">
    <location>
        <begin position="1"/>
        <end position="11"/>
    </location>
</feature>
<feature type="repeat" description="WD" evidence="3">
    <location>
        <begin position="1102"/>
        <end position="1134"/>
    </location>
</feature>
<dbReference type="PANTHER" id="PTHR14604:SF4">
    <property type="entry name" value="F-BOX DOMAIN-CONTAINING PROTEIN"/>
    <property type="match status" value="1"/>
</dbReference>
<dbReference type="PROSITE" id="PS50294">
    <property type="entry name" value="WD_REPEATS_REGION"/>
    <property type="match status" value="5"/>
</dbReference>
<feature type="domain" description="NACHT" evidence="5">
    <location>
        <begin position="349"/>
        <end position="495"/>
    </location>
</feature>
<feature type="repeat" description="WD" evidence="3">
    <location>
        <begin position="1060"/>
        <end position="1101"/>
    </location>
</feature>
<dbReference type="SMART" id="SM00320">
    <property type="entry name" value="WD40"/>
    <property type="match status" value="6"/>
</dbReference>
<evidence type="ECO:0000256" key="4">
    <source>
        <dbReference type="SAM" id="MobiDB-lite"/>
    </source>
</evidence>
<dbReference type="Pfam" id="PF24883">
    <property type="entry name" value="NPHP3_N"/>
    <property type="match status" value="1"/>
</dbReference>
<dbReference type="Gene3D" id="3.40.50.300">
    <property type="entry name" value="P-loop containing nucleotide triphosphate hydrolases"/>
    <property type="match status" value="1"/>
</dbReference>
<name>A0ABR4KE35_9EURO</name>
<gene>
    <name evidence="6" type="ORF">BJX68DRAFT_255215</name>
</gene>
<dbReference type="InterPro" id="IPR036322">
    <property type="entry name" value="WD40_repeat_dom_sf"/>
</dbReference>
<evidence type="ECO:0000256" key="1">
    <source>
        <dbReference type="ARBA" id="ARBA00022574"/>
    </source>
</evidence>
<dbReference type="InterPro" id="IPR001680">
    <property type="entry name" value="WD40_rpt"/>
</dbReference>
<dbReference type="InterPro" id="IPR007111">
    <property type="entry name" value="NACHT_NTPase"/>
</dbReference>
<dbReference type="Gene3D" id="2.130.10.10">
    <property type="entry name" value="YVTN repeat-like/Quinoprotein amine dehydrogenase"/>
    <property type="match status" value="2"/>
</dbReference>
<dbReference type="InterPro" id="IPR056884">
    <property type="entry name" value="NPHP3-like_N"/>
</dbReference>
<dbReference type="PANTHER" id="PTHR14604">
    <property type="entry name" value="WD40 REPEAT PF20"/>
    <property type="match status" value="1"/>
</dbReference>
<feature type="region of interest" description="Disordered" evidence="4">
    <location>
        <begin position="1"/>
        <end position="55"/>
    </location>
</feature>
<feature type="compositionally biased region" description="Basic and acidic residues" evidence="4">
    <location>
        <begin position="12"/>
        <end position="22"/>
    </location>
</feature>
<reference evidence="6 7" key="1">
    <citation type="submission" date="2024-07" db="EMBL/GenBank/DDBJ databases">
        <title>Section-level genome sequencing and comparative genomics of Aspergillus sections Usti and Cavernicolus.</title>
        <authorList>
            <consortium name="Lawrence Berkeley National Laboratory"/>
            <person name="Nybo J.L."/>
            <person name="Vesth T.C."/>
            <person name="Theobald S."/>
            <person name="Frisvad J.C."/>
            <person name="Larsen T.O."/>
            <person name="Kjaerboelling I."/>
            <person name="Rothschild-Mancinelli K."/>
            <person name="Lyhne E.K."/>
            <person name="Kogle M.E."/>
            <person name="Barry K."/>
            <person name="Clum A."/>
            <person name="Na H."/>
            <person name="Ledsgaard L."/>
            <person name="Lin J."/>
            <person name="Lipzen A."/>
            <person name="Kuo A."/>
            <person name="Riley R."/>
            <person name="Mondo S."/>
            <person name="LaButti K."/>
            <person name="Haridas S."/>
            <person name="Pangalinan J."/>
            <person name="Salamov A.A."/>
            <person name="Simmons B.A."/>
            <person name="Magnuson J.K."/>
            <person name="Chen J."/>
            <person name="Drula E."/>
            <person name="Henrissat B."/>
            <person name="Wiebenga A."/>
            <person name="Lubbers R.J."/>
            <person name="Gomes A.C."/>
            <person name="Macurrencykelacurrency M.R."/>
            <person name="Stajich J."/>
            <person name="Grigoriev I.V."/>
            <person name="Mortensen U.H."/>
            <person name="De vries R.P."/>
            <person name="Baker S.E."/>
            <person name="Andersen M.R."/>
        </authorList>
    </citation>
    <scope>NUCLEOTIDE SEQUENCE [LARGE SCALE GENOMIC DNA]</scope>
    <source>
        <strain evidence="6 7">CBS 756.74</strain>
    </source>
</reference>
<dbReference type="InterPro" id="IPR050995">
    <property type="entry name" value="WD-F-box_domain-protein"/>
</dbReference>
<comment type="caution">
    <text evidence="6">The sequence shown here is derived from an EMBL/GenBank/DDBJ whole genome shotgun (WGS) entry which is preliminary data.</text>
</comment>
<sequence length="1239" mass="139764">MDRFQRKLRRLAGREKAGERSKTKTTQLEPPTGGKAGKSDAALSTQSTATQQDEPRDLWVEAYQQLSPREQDILLQDESTSPAYKRGDVQNQAQIIRVLERVIELTEERSDGREISVRDASVRILSAVLSYRDTVSAATAFDPTGLAIKVWRVVSQGLSMVKNYYDLNLELFESAEFLADILARYALIEKQVPEYSPNTRNRVESTIIRVYRAILQYTAEARSAQESFSAARISSIATPSMEHQLRVLRETIEREERSFDRWDQLEQRLGHRAEAEDLVRRLDDMIAPLNAIQKDHVLSRLPRAKYAAFDSESSNPTMDDEEVGCLPGTRKILLKKIMDWGLSADTKQSIFWLNGAAGTGKSTIARTVARGFKDRKMLGASFFFKRGEADRSNAKKLLTTIVHQLMYHLPGIIPQVKEEIEKEADIPTNLPDQFNRLFLEPLKTLASSSYKPIVIVIDALDECAGQNDVHRLISLLPQVQTIKTVRVKIFLTSRPEHPIQPGFRSITTGVHDEFVLHDIEPNVVQEDILIYLEHRFSTIRNDHSLPSDWPGDQHLKTLATIACPLFISAATFCRFIGSMQFDAEERLVEFLQDQTKYSSKMGRTYLPILDRLLGEADPSESARILQEFQDIVGVIILLETPLSLKSLSTFIGKRENTIKARLNWLHSVLNVPTDSTIPIRPLHLSFRDFLVDSSHIEKHRYWLDEAERHDKIAAHCIRLMGCLKRNICDLPDYAIQRADIETSAICDHLSPELQYSSRFWVHHLVQSKRPAMRQKEVVSFLSEHFLHWLEALSLLGSIADAVGMLGALESYYQGEPESDDSKFLWETKRFILKNLQMIDYAPLQMYCSGLLFAPTESIIRKTFVKEIPTWISSVQDTVQYWSPEIQTLEGHPQRIKSMVFSSDGELLASACCEQILVWKAKTGALQYRLEAQEGIVHSDFVYDVAFSPHGKSLLSCSKDSTMGLWDTQTANLIHSFHGHTDRVLSAAFSPDGSLIVSGSSDNTVRLWDSRTGSLIHTLKGHSDEVLDVVFFPTGILVASASSDKTVKIWDAERGILKYSLRGHSGRIPKLAISPSGEQLLSAPWDGSAKLWDSRTGRLQATLQGHTGLIGRVGFSPNGRLVATGSMDRTVKLWDSIHGLEVDQFARTLRFSKDGQYLCTNFASFDITPLHKGPFYPNLNIAVHGRWITRGPRRMIWLPPEYRPGGLLTGELGFAVHGNMIILGSKTGRVCLLRFNDSVD</sequence>
<dbReference type="PROSITE" id="PS50837">
    <property type="entry name" value="NACHT"/>
    <property type="match status" value="1"/>
</dbReference>
<feature type="repeat" description="WD" evidence="3">
    <location>
        <begin position="976"/>
        <end position="1017"/>
    </location>
</feature>
<proteinExistence type="predicted"/>
<accession>A0ABR4KE35</accession>
<keyword evidence="2" id="KW-0677">Repeat</keyword>
<keyword evidence="1 3" id="KW-0853">WD repeat</keyword>
<evidence type="ECO:0000256" key="2">
    <source>
        <dbReference type="ARBA" id="ARBA00022737"/>
    </source>
</evidence>
<dbReference type="SUPFAM" id="SSF52540">
    <property type="entry name" value="P-loop containing nucleoside triphosphate hydrolases"/>
    <property type="match status" value="1"/>
</dbReference>
<evidence type="ECO:0000256" key="3">
    <source>
        <dbReference type="PROSITE-ProRule" id="PRU00221"/>
    </source>
</evidence>
<dbReference type="PRINTS" id="PR00320">
    <property type="entry name" value="GPROTEINBRPT"/>
</dbReference>
<dbReference type="GeneID" id="98158172"/>
<dbReference type="SUPFAM" id="SSF50978">
    <property type="entry name" value="WD40 repeat-like"/>
    <property type="match status" value="1"/>
</dbReference>
<feature type="compositionally biased region" description="Polar residues" evidence="4">
    <location>
        <begin position="42"/>
        <end position="52"/>
    </location>
</feature>
<keyword evidence="7" id="KW-1185">Reference proteome</keyword>
<dbReference type="RefSeq" id="XP_070899407.1">
    <property type="nucleotide sequence ID" value="XM_071043008.1"/>
</dbReference>
<evidence type="ECO:0000313" key="7">
    <source>
        <dbReference type="Proteomes" id="UP001610444"/>
    </source>
</evidence>
<evidence type="ECO:0000259" key="5">
    <source>
        <dbReference type="PROSITE" id="PS50837"/>
    </source>
</evidence>
<protein>
    <recommendedName>
        <fullName evidence="5">NACHT domain-containing protein</fullName>
    </recommendedName>
</protein>
<dbReference type="Pfam" id="PF00400">
    <property type="entry name" value="WD40"/>
    <property type="match status" value="6"/>
</dbReference>
<dbReference type="InterPro" id="IPR015943">
    <property type="entry name" value="WD40/YVTN_repeat-like_dom_sf"/>
</dbReference>
<dbReference type="InterPro" id="IPR027417">
    <property type="entry name" value="P-loop_NTPase"/>
</dbReference>
<feature type="repeat" description="WD" evidence="3">
    <location>
        <begin position="937"/>
        <end position="975"/>
    </location>
</feature>
<evidence type="ECO:0000313" key="6">
    <source>
        <dbReference type="EMBL" id="KAL2850538.1"/>
    </source>
</evidence>
<dbReference type="InterPro" id="IPR019775">
    <property type="entry name" value="WD40_repeat_CS"/>
</dbReference>
<dbReference type="EMBL" id="JBFXLR010000020">
    <property type="protein sequence ID" value="KAL2850538.1"/>
    <property type="molecule type" value="Genomic_DNA"/>
</dbReference>
<feature type="repeat" description="WD" evidence="3">
    <location>
        <begin position="1018"/>
        <end position="1059"/>
    </location>
</feature>
<dbReference type="InterPro" id="IPR020472">
    <property type="entry name" value="WD40_PAC1"/>
</dbReference>
<organism evidence="6 7">
    <name type="scientific">Aspergillus pseudodeflectus</name>
    <dbReference type="NCBI Taxonomy" id="176178"/>
    <lineage>
        <taxon>Eukaryota</taxon>
        <taxon>Fungi</taxon>
        <taxon>Dikarya</taxon>
        <taxon>Ascomycota</taxon>
        <taxon>Pezizomycotina</taxon>
        <taxon>Eurotiomycetes</taxon>
        <taxon>Eurotiomycetidae</taxon>
        <taxon>Eurotiales</taxon>
        <taxon>Aspergillaceae</taxon>
        <taxon>Aspergillus</taxon>
        <taxon>Aspergillus subgen. Nidulantes</taxon>
    </lineage>
</organism>
<dbReference type="CDD" id="cd00200">
    <property type="entry name" value="WD40"/>
    <property type="match status" value="1"/>
</dbReference>
<dbReference type="PROSITE" id="PS00678">
    <property type="entry name" value="WD_REPEATS_1"/>
    <property type="match status" value="3"/>
</dbReference>
<dbReference type="PROSITE" id="PS50082">
    <property type="entry name" value="WD_REPEATS_2"/>
    <property type="match status" value="5"/>
</dbReference>
<dbReference type="Proteomes" id="UP001610444">
    <property type="component" value="Unassembled WGS sequence"/>
</dbReference>